<feature type="compositionally biased region" description="Polar residues" evidence="1">
    <location>
        <begin position="132"/>
        <end position="146"/>
    </location>
</feature>
<dbReference type="EMBL" id="KN831786">
    <property type="protein sequence ID" value="KIM39267.1"/>
    <property type="molecule type" value="Genomic_DNA"/>
</dbReference>
<name>A0A0C2YE23_HEBCY</name>
<evidence type="ECO:0000256" key="1">
    <source>
        <dbReference type="SAM" id="MobiDB-lite"/>
    </source>
</evidence>
<accession>A0A0C2YE23</accession>
<organism evidence="2 3">
    <name type="scientific">Hebeloma cylindrosporum</name>
    <dbReference type="NCBI Taxonomy" id="76867"/>
    <lineage>
        <taxon>Eukaryota</taxon>
        <taxon>Fungi</taxon>
        <taxon>Dikarya</taxon>
        <taxon>Basidiomycota</taxon>
        <taxon>Agaricomycotina</taxon>
        <taxon>Agaricomycetes</taxon>
        <taxon>Agaricomycetidae</taxon>
        <taxon>Agaricales</taxon>
        <taxon>Agaricineae</taxon>
        <taxon>Hymenogastraceae</taxon>
        <taxon>Hebeloma</taxon>
    </lineage>
</organism>
<sequence>MYSNLWIPPQRIPYGKSISSDEESVRRAYASSSQSPQFGGPFAHFGTAFPNPNIANPINPWQDSRTQAVARFPAPPVRPSGSMAPLDGMGVFTESQREIRESSINFDTVPFIIETGSQGSQDISRYFPDSANYHSPTHGSTSTAQDYASPKDKRSKKGKSRDYGN</sequence>
<evidence type="ECO:0000313" key="3">
    <source>
        <dbReference type="Proteomes" id="UP000053424"/>
    </source>
</evidence>
<proteinExistence type="predicted"/>
<dbReference type="HOGENOM" id="CLU_1610961_0_0_1"/>
<gene>
    <name evidence="2" type="ORF">M413DRAFT_12247</name>
</gene>
<protein>
    <submittedName>
        <fullName evidence="2">Uncharacterized protein</fullName>
    </submittedName>
</protein>
<reference evidence="3" key="2">
    <citation type="submission" date="2015-01" db="EMBL/GenBank/DDBJ databases">
        <title>Evolutionary Origins and Diversification of the Mycorrhizal Mutualists.</title>
        <authorList>
            <consortium name="DOE Joint Genome Institute"/>
            <consortium name="Mycorrhizal Genomics Consortium"/>
            <person name="Kohler A."/>
            <person name="Kuo A."/>
            <person name="Nagy L.G."/>
            <person name="Floudas D."/>
            <person name="Copeland A."/>
            <person name="Barry K.W."/>
            <person name="Cichocki N."/>
            <person name="Veneault-Fourrey C."/>
            <person name="LaButti K."/>
            <person name="Lindquist E.A."/>
            <person name="Lipzen A."/>
            <person name="Lundell T."/>
            <person name="Morin E."/>
            <person name="Murat C."/>
            <person name="Riley R."/>
            <person name="Ohm R."/>
            <person name="Sun H."/>
            <person name="Tunlid A."/>
            <person name="Henrissat B."/>
            <person name="Grigoriev I.V."/>
            <person name="Hibbett D.S."/>
            <person name="Martin F."/>
        </authorList>
    </citation>
    <scope>NUCLEOTIDE SEQUENCE [LARGE SCALE GENOMIC DNA]</scope>
    <source>
        <strain evidence="3">h7</strain>
    </source>
</reference>
<feature type="region of interest" description="Disordered" evidence="1">
    <location>
        <begin position="120"/>
        <end position="165"/>
    </location>
</feature>
<reference evidence="2 3" key="1">
    <citation type="submission" date="2014-04" db="EMBL/GenBank/DDBJ databases">
        <authorList>
            <consortium name="DOE Joint Genome Institute"/>
            <person name="Kuo A."/>
            <person name="Gay G."/>
            <person name="Dore J."/>
            <person name="Kohler A."/>
            <person name="Nagy L.G."/>
            <person name="Floudas D."/>
            <person name="Copeland A."/>
            <person name="Barry K.W."/>
            <person name="Cichocki N."/>
            <person name="Veneault-Fourrey C."/>
            <person name="LaButti K."/>
            <person name="Lindquist E.A."/>
            <person name="Lipzen A."/>
            <person name="Lundell T."/>
            <person name="Morin E."/>
            <person name="Murat C."/>
            <person name="Sun H."/>
            <person name="Tunlid A."/>
            <person name="Henrissat B."/>
            <person name="Grigoriev I.V."/>
            <person name="Hibbett D.S."/>
            <person name="Martin F."/>
            <person name="Nordberg H.P."/>
            <person name="Cantor M.N."/>
            <person name="Hua S.X."/>
        </authorList>
    </citation>
    <scope>NUCLEOTIDE SEQUENCE [LARGE SCALE GENOMIC DNA]</scope>
    <source>
        <strain evidence="3">h7</strain>
    </source>
</reference>
<evidence type="ECO:0000313" key="2">
    <source>
        <dbReference type="EMBL" id="KIM39267.1"/>
    </source>
</evidence>
<dbReference type="AlphaFoldDB" id="A0A0C2YE23"/>
<dbReference type="Proteomes" id="UP000053424">
    <property type="component" value="Unassembled WGS sequence"/>
</dbReference>
<keyword evidence="3" id="KW-1185">Reference proteome</keyword>